<proteinExistence type="predicted"/>
<evidence type="ECO:0000313" key="3">
    <source>
        <dbReference type="Proteomes" id="UP001151081"/>
    </source>
</evidence>
<feature type="compositionally biased region" description="Gly residues" evidence="1">
    <location>
        <begin position="70"/>
        <end position="100"/>
    </location>
</feature>
<keyword evidence="3" id="KW-1185">Reference proteome</keyword>
<organism evidence="2 3">
    <name type="scientific">Polyangium jinanense</name>
    <dbReference type="NCBI Taxonomy" id="2829994"/>
    <lineage>
        <taxon>Bacteria</taxon>
        <taxon>Pseudomonadati</taxon>
        <taxon>Myxococcota</taxon>
        <taxon>Polyangia</taxon>
        <taxon>Polyangiales</taxon>
        <taxon>Polyangiaceae</taxon>
        <taxon>Polyangium</taxon>
    </lineage>
</organism>
<feature type="region of interest" description="Disordered" evidence="1">
    <location>
        <begin position="68"/>
        <end position="100"/>
    </location>
</feature>
<name>A0A9X3XEW0_9BACT</name>
<comment type="caution">
    <text evidence="2">The sequence shown here is derived from an EMBL/GenBank/DDBJ whole genome shotgun (WGS) entry which is preliminary data.</text>
</comment>
<dbReference type="EMBL" id="JAGTJJ010000095">
    <property type="protein sequence ID" value="MDC3989099.1"/>
    <property type="molecule type" value="Genomic_DNA"/>
</dbReference>
<reference evidence="2 3" key="1">
    <citation type="submission" date="2021-04" db="EMBL/GenBank/DDBJ databases">
        <title>Genome analysis of Polyangium sp.</title>
        <authorList>
            <person name="Li Y."/>
            <person name="Wang J."/>
        </authorList>
    </citation>
    <scope>NUCLEOTIDE SEQUENCE [LARGE SCALE GENOMIC DNA]</scope>
    <source>
        <strain evidence="2 3">SDU14</strain>
    </source>
</reference>
<evidence type="ECO:0000313" key="2">
    <source>
        <dbReference type="EMBL" id="MDC3989099.1"/>
    </source>
</evidence>
<accession>A0A9X3XEW0</accession>
<gene>
    <name evidence="2" type="ORF">KEG57_52020</name>
</gene>
<sequence length="100" mass="9114">MPPSLVLCSACGCHARSTESECPHCGARLRGEGGTPLRSAAALLLGLTLAAAAAEGCVMTAAYGGPPIDGSGGGGKGGEGGAGGESGAGGAGGGQDAGTD</sequence>
<protein>
    <submittedName>
        <fullName evidence="2">Uncharacterized protein</fullName>
    </submittedName>
</protein>
<dbReference type="RefSeq" id="WP_272428275.1">
    <property type="nucleotide sequence ID" value="NZ_JAGTJJ010000095.1"/>
</dbReference>
<evidence type="ECO:0000256" key="1">
    <source>
        <dbReference type="SAM" id="MobiDB-lite"/>
    </source>
</evidence>
<dbReference type="AlphaFoldDB" id="A0A9X3XEW0"/>
<dbReference type="Proteomes" id="UP001151081">
    <property type="component" value="Unassembled WGS sequence"/>
</dbReference>